<protein>
    <recommendedName>
        <fullName evidence="3">Excreted virulence factor EspC, type VII ESX diderm</fullName>
    </recommendedName>
</protein>
<evidence type="ECO:0000313" key="2">
    <source>
        <dbReference type="Proteomes" id="UP001500711"/>
    </source>
</evidence>
<gene>
    <name evidence="1" type="ORF">GCM10022267_65820</name>
</gene>
<comment type="caution">
    <text evidence="1">The sequence shown here is derived from an EMBL/GenBank/DDBJ whole genome shotgun (WGS) entry which is preliminary data.</text>
</comment>
<sequence>MKDALGEIQRRKQQLTADTKLGGGYAQAISEINKQFGQSAISQITDIGKAIDSLIEQLEKSRTSYRNVDQAHADSLKHLNGKS</sequence>
<organism evidence="1 2">
    <name type="scientific">Lentzea roselyniae</name>
    <dbReference type="NCBI Taxonomy" id="531940"/>
    <lineage>
        <taxon>Bacteria</taxon>
        <taxon>Bacillati</taxon>
        <taxon>Actinomycetota</taxon>
        <taxon>Actinomycetes</taxon>
        <taxon>Pseudonocardiales</taxon>
        <taxon>Pseudonocardiaceae</taxon>
        <taxon>Lentzea</taxon>
    </lineage>
</organism>
<evidence type="ECO:0008006" key="3">
    <source>
        <dbReference type="Google" id="ProtNLM"/>
    </source>
</evidence>
<name>A0ABP7BTZ6_9PSEU</name>
<accession>A0ABP7BTZ6</accession>
<dbReference type="EMBL" id="BAABBE010000023">
    <property type="protein sequence ID" value="GAA3669880.1"/>
    <property type="molecule type" value="Genomic_DNA"/>
</dbReference>
<dbReference type="Proteomes" id="UP001500711">
    <property type="component" value="Unassembled WGS sequence"/>
</dbReference>
<reference evidence="2" key="1">
    <citation type="journal article" date="2019" name="Int. J. Syst. Evol. Microbiol.">
        <title>The Global Catalogue of Microorganisms (GCM) 10K type strain sequencing project: providing services to taxonomists for standard genome sequencing and annotation.</title>
        <authorList>
            <consortium name="The Broad Institute Genomics Platform"/>
            <consortium name="The Broad Institute Genome Sequencing Center for Infectious Disease"/>
            <person name="Wu L."/>
            <person name="Ma J."/>
        </authorList>
    </citation>
    <scope>NUCLEOTIDE SEQUENCE [LARGE SCALE GENOMIC DNA]</scope>
    <source>
        <strain evidence="2">JCM 17494</strain>
    </source>
</reference>
<keyword evidence="2" id="KW-1185">Reference proteome</keyword>
<proteinExistence type="predicted"/>
<evidence type="ECO:0000313" key="1">
    <source>
        <dbReference type="EMBL" id="GAA3669880.1"/>
    </source>
</evidence>